<evidence type="ECO:0000313" key="6">
    <source>
        <dbReference type="Proteomes" id="UP000077266"/>
    </source>
</evidence>
<dbReference type="SUPFAM" id="SSF51905">
    <property type="entry name" value="FAD/NAD(P)-binding domain"/>
    <property type="match status" value="1"/>
</dbReference>
<name>A0A165MRM6_EXIGL</name>
<keyword evidence="3" id="KW-0274">FAD</keyword>
<feature type="binding site" evidence="3">
    <location>
        <begin position="529"/>
        <end position="530"/>
    </location>
    <ligand>
        <name>FAD</name>
        <dbReference type="ChEBI" id="CHEBI:57692"/>
    </ligand>
</feature>
<dbReference type="AlphaFoldDB" id="A0A165MRM6"/>
<dbReference type="STRING" id="1314781.A0A165MRM6"/>
<gene>
    <name evidence="5" type="ORF">EXIGLDRAFT_831386</name>
</gene>
<dbReference type="PANTHER" id="PTHR11552:SF78">
    <property type="entry name" value="GLUCOSE-METHANOL-CHOLINE OXIDOREDUCTASE N-TERMINAL DOMAIN-CONTAINING PROTEIN"/>
    <property type="match status" value="1"/>
</dbReference>
<reference evidence="5 6" key="1">
    <citation type="journal article" date="2016" name="Mol. Biol. Evol.">
        <title>Comparative Genomics of Early-Diverging Mushroom-Forming Fungi Provides Insights into the Origins of Lignocellulose Decay Capabilities.</title>
        <authorList>
            <person name="Nagy L.G."/>
            <person name="Riley R."/>
            <person name="Tritt A."/>
            <person name="Adam C."/>
            <person name="Daum C."/>
            <person name="Floudas D."/>
            <person name="Sun H."/>
            <person name="Yadav J.S."/>
            <person name="Pangilinan J."/>
            <person name="Larsson K.H."/>
            <person name="Matsuura K."/>
            <person name="Barry K."/>
            <person name="Labutti K."/>
            <person name="Kuo R."/>
            <person name="Ohm R.A."/>
            <person name="Bhattacharya S.S."/>
            <person name="Shirouzu T."/>
            <person name="Yoshinaga Y."/>
            <person name="Martin F.M."/>
            <person name="Grigoriev I.V."/>
            <person name="Hibbett D.S."/>
        </authorList>
    </citation>
    <scope>NUCLEOTIDE SEQUENCE [LARGE SCALE GENOMIC DNA]</scope>
    <source>
        <strain evidence="5 6">HHB12029</strain>
    </source>
</reference>
<dbReference type="Pfam" id="PF05199">
    <property type="entry name" value="GMC_oxred_C"/>
    <property type="match status" value="1"/>
</dbReference>
<dbReference type="InterPro" id="IPR000172">
    <property type="entry name" value="GMC_OxRdtase_N"/>
</dbReference>
<dbReference type="PROSITE" id="PS00624">
    <property type="entry name" value="GMC_OXRED_2"/>
    <property type="match status" value="1"/>
</dbReference>
<dbReference type="Pfam" id="PF00732">
    <property type="entry name" value="GMC_oxred_N"/>
    <property type="match status" value="1"/>
</dbReference>
<evidence type="ECO:0000313" key="5">
    <source>
        <dbReference type="EMBL" id="KZV99656.1"/>
    </source>
</evidence>
<dbReference type="InterPro" id="IPR007867">
    <property type="entry name" value="GMC_OxRtase_C"/>
</dbReference>
<dbReference type="EMBL" id="KV425908">
    <property type="protein sequence ID" value="KZV99656.1"/>
    <property type="molecule type" value="Genomic_DNA"/>
</dbReference>
<organism evidence="5 6">
    <name type="scientific">Exidia glandulosa HHB12029</name>
    <dbReference type="NCBI Taxonomy" id="1314781"/>
    <lineage>
        <taxon>Eukaryota</taxon>
        <taxon>Fungi</taxon>
        <taxon>Dikarya</taxon>
        <taxon>Basidiomycota</taxon>
        <taxon>Agaricomycotina</taxon>
        <taxon>Agaricomycetes</taxon>
        <taxon>Auriculariales</taxon>
        <taxon>Exidiaceae</taxon>
        <taxon>Exidia</taxon>
    </lineage>
</organism>
<dbReference type="OrthoDB" id="269227at2759"/>
<dbReference type="PANTHER" id="PTHR11552">
    <property type="entry name" value="GLUCOSE-METHANOL-CHOLINE GMC OXIDOREDUCTASE"/>
    <property type="match status" value="1"/>
</dbReference>
<dbReference type="PIRSF" id="PIRSF000137">
    <property type="entry name" value="Alcohol_oxidase"/>
    <property type="match status" value="1"/>
</dbReference>
<evidence type="ECO:0000256" key="1">
    <source>
        <dbReference type="ARBA" id="ARBA00001974"/>
    </source>
</evidence>
<feature type="domain" description="Glucose-methanol-choline oxidoreductase N-terminal" evidence="4">
    <location>
        <begin position="269"/>
        <end position="283"/>
    </location>
</feature>
<dbReference type="InterPro" id="IPR036188">
    <property type="entry name" value="FAD/NAD-bd_sf"/>
</dbReference>
<sequence length="598" mass="64992">MADTYSHTADIIIVGAGVAGCVIASRLSAAQPNLKILLIEMGRDVRDDPAVRTPGIFMNNLVPGAPYSQFYVGEPSETQLGNSAIIPAGACVGGGSAINWMVYTRGSMSDYDDWKNKYANPGWGFDDLLPLFKKSEAYFGEGDASTHGSDGPLQVTYGGIVYKINLEWLETASAFDGRPVVPDAQNFKTSNAFARWAKWIGKDGKRSDIAHGYLYPQMDRSSNITLLTKTRVSRVLFEGNKAVGVEYFTSASDPPTLVRAAKMVIVTAGALSTPQILERSGIGARVHLDSLGISVVADLPRVGEGYQDHLVLKAEYVREPDDSWREDVLRGTPEVMERLRKEYAEYGTGELASNSIDAVAKVRPNEKELAALGETFINSAWPYFERAEDKPVLWSAVVGSAMFPGGFPSGQYFATGGWMCYPLSRGRIHVRSKDVFEAGKFEPGLLSHEADVAAGKWLYKRGREQARRMPSYRGEYAPMHPDFSADSEAACKAGLGVGPVPLDAPEIVYTPEDEKVLEEWIRKTVTVSWHGLATCAMRPRADGGVVSPRLDVYGTKQLKVADLSICPSNVSANMYSTAVAMGEKAAQIILEDLVAVSA</sequence>
<dbReference type="InterPro" id="IPR012132">
    <property type="entry name" value="GMC_OxRdtase"/>
</dbReference>
<feature type="binding site" evidence="3">
    <location>
        <begin position="99"/>
        <end position="102"/>
    </location>
    <ligand>
        <name>FAD</name>
        <dbReference type="ChEBI" id="CHEBI:57692"/>
    </ligand>
</feature>
<evidence type="ECO:0000256" key="3">
    <source>
        <dbReference type="PIRSR" id="PIRSR000137-2"/>
    </source>
</evidence>
<comment type="similarity">
    <text evidence="2">Belongs to the GMC oxidoreductase family.</text>
</comment>
<accession>A0A165MRM6</accession>
<dbReference type="InParanoid" id="A0A165MRM6"/>
<evidence type="ECO:0000256" key="2">
    <source>
        <dbReference type="ARBA" id="ARBA00010790"/>
    </source>
</evidence>
<dbReference type="Gene3D" id="3.50.50.60">
    <property type="entry name" value="FAD/NAD(P)-binding domain"/>
    <property type="match status" value="1"/>
</dbReference>
<evidence type="ECO:0000259" key="4">
    <source>
        <dbReference type="PROSITE" id="PS00624"/>
    </source>
</evidence>
<comment type="cofactor">
    <cofactor evidence="1 3">
        <name>FAD</name>
        <dbReference type="ChEBI" id="CHEBI:57692"/>
    </cofactor>
</comment>
<keyword evidence="6" id="KW-1185">Reference proteome</keyword>
<dbReference type="SUPFAM" id="SSF54373">
    <property type="entry name" value="FAD-linked reductases, C-terminal domain"/>
    <property type="match status" value="1"/>
</dbReference>
<protein>
    <submittedName>
        <fullName evidence="5">Alcohol oxidase</fullName>
    </submittedName>
</protein>
<feature type="binding site" evidence="3">
    <location>
        <position position="232"/>
    </location>
    <ligand>
        <name>FAD</name>
        <dbReference type="ChEBI" id="CHEBI:57692"/>
    </ligand>
</feature>
<keyword evidence="3" id="KW-0285">Flavoprotein</keyword>
<dbReference type="GO" id="GO:0016614">
    <property type="term" value="F:oxidoreductase activity, acting on CH-OH group of donors"/>
    <property type="evidence" value="ECO:0007669"/>
    <property type="project" value="InterPro"/>
</dbReference>
<dbReference type="Gene3D" id="3.30.560.10">
    <property type="entry name" value="Glucose Oxidase, domain 3"/>
    <property type="match status" value="1"/>
</dbReference>
<dbReference type="Proteomes" id="UP000077266">
    <property type="component" value="Unassembled WGS sequence"/>
</dbReference>
<dbReference type="GO" id="GO:0050660">
    <property type="term" value="F:flavin adenine dinucleotide binding"/>
    <property type="evidence" value="ECO:0007669"/>
    <property type="project" value="InterPro"/>
</dbReference>
<proteinExistence type="inferred from homology"/>